<accession>A0ACC1JIB9</accession>
<dbReference type="Proteomes" id="UP001140234">
    <property type="component" value="Unassembled WGS sequence"/>
</dbReference>
<comment type="caution">
    <text evidence="1">The sequence shown here is derived from an EMBL/GenBank/DDBJ whole genome shotgun (WGS) entry which is preliminary data.</text>
</comment>
<dbReference type="EMBL" id="JANBUJ010004221">
    <property type="protein sequence ID" value="KAJ2758096.1"/>
    <property type="molecule type" value="Genomic_DNA"/>
</dbReference>
<gene>
    <name evidence="1" type="ORF">IWQ57_006920</name>
</gene>
<name>A0ACC1JIB9_9FUNG</name>
<evidence type="ECO:0000313" key="2">
    <source>
        <dbReference type="Proteomes" id="UP001140234"/>
    </source>
</evidence>
<organism evidence="1 2">
    <name type="scientific">Coemansia nantahalensis</name>
    <dbReference type="NCBI Taxonomy" id="2789366"/>
    <lineage>
        <taxon>Eukaryota</taxon>
        <taxon>Fungi</taxon>
        <taxon>Fungi incertae sedis</taxon>
        <taxon>Zoopagomycota</taxon>
        <taxon>Kickxellomycotina</taxon>
        <taxon>Kickxellomycetes</taxon>
        <taxon>Kickxellales</taxon>
        <taxon>Kickxellaceae</taxon>
        <taxon>Coemansia</taxon>
    </lineage>
</organism>
<reference evidence="1" key="1">
    <citation type="submission" date="2022-07" db="EMBL/GenBank/DDBJ databases">
        <title>Phylogenomic reconstructions and comparative analyses of Kickxellomycotina fungi.</title>
        <authorList>
            <person name="Reynolds N.K."/>
            <person name="Stajich J.E."/>
            <person name="Barry K."/>
            <person name="Grigoriev I.V."/>
            <person name="Crous P."/>
            <person name="Smith M.E."/>
        </authorList>
    </citation>
    <scope>NUCLEOTIDE SEQUENCE</scope>
    <source>
        <strain evidence="1">CBS 109366</strain>
    </source>
</reference>
<evidence type="ECO:0000313" key="1">
    <source>
        <dbReference type="EMBL" id="KAJ2758096.1"/>
    </source>
</evidence>
<sequence>MHIARLAGVCLLCLAGTRADTHGTKTVVISLATGSHGEIIPMVLTTPRPSRDVMAAETSGAGTAASVDVLGASPQSVDSSAGGSPIEAPANKTPEEQGSLSDSDSPAASEADTINEYISGAVESFIDQVSRDAASSVESDMASDADAESAPEDTVHDSDSDSDSEGKPSASKAVHSGAIASRGAPLAWPIALCIGAVVANSNLVKR</sequence>
<protein>
    <submittedName>
        <fullName evidence="1">Uncharacterized protein</fullName>
    </submittedName>
</protein>
<keyword evidence="2" id="KW-1185">Reference proteome</keyword>
<proteinExistence type="predicted"/>